<dbReference type="RefSeq" id="WP_147444014.1">
    <property type="nucleotide sequence ID" value="NZ_RAWG01000679.1"/>
</dbReference>
<feature type="non-terminal residue" evidence="1">
    <location>
        <position position="224"/>
    </location>
</feature>
<evidence type="ECO:0000313" key="1">
    <source>
        <dbReference type="EMBL" id="RKH24256.1"/>
    </source>
</evidence>
<sequence length="224" mass="24505">MTIPAQEHRGRLEGQDVRHGDVPFEGARVRLSLQVHPEARTISAAAWEAPDRVGAGHPLAACLESLCQNAVGMSVDLFLRFDDFHLRAGCPEGLETTEEAGLAVRAFRTAFSPFHPRASGPAYLSSGLVLAKLPRGVKAEWVEPGFYFAHYYREELWEAAAEEARRGGVLGPRAACAYIDALLAKAEDSVELDWPVEQGTATWNWLTRECLPAVAGGAERVRQL</sequence>
<keyword evidence="2" id="KW-1185">Reference proteome</keyword>
<reference evidence="2" key="1">
    <citation type="submission" date="2018-09" db="EMBL/GenBank/DDBJ databases">
        <authorList>
            <person name="Livingstone P.G."/>
            <person name="Whitworth D.E."/>
        </authorList>
    </citation>
    <scope>NUCLEOTIDE SEQUENCE [LARGE SCALE GENOMIC DNA]</scope>
    <source>
        <strain evidence="2">CA040B</strain>
    </source>
</reference>
<dbReference type="Proteomes" id="UP000273405">
    <property type="component" value="Unassembled WGS sequence"/>
</dbReference>
<dbReference type="AlphaFoldDB" id="A0A3A8LVW8"/>
<accession>A0A3A8LVW8</accession>
<comment type="caution">
    <text evidence="1">The sequence shown here is derived from an EMBL/GenBank/DDBJ whole genome shotgun (WGS) entry which is preliminary data.</text>
</comment>
<dbReference type="OrthoDB" id="5523124at2"/>
<proteinExistence type="predicted"/>
<gene>
    <name evidence="1" type="ORF">D7X12_41660</name>
</gene>
<protein>
    <submittedName>
        <fullName evidence="1">Uncharacterized protein</fullName>
    </submittedName>
</protein>
<organism evidence="1 2">
    <name type="scientific">Corallococcus sicarius</name>
    <dbReference type="NCBI Taxonomy" id="2316726"/>
    <lineage>
        <taxon>Bacteria</taxon>
        <taxon>Pseudomonadati</taxon>
        <taxon>Myxococcota</taxon>
        <taxon>Myxococcia</taxon>
        <taxon>Myxococcales</taxon>
        <taxon>Cystobacterineae</taxon>
        <taxon>Myxococcaceae</taxon>
        <taxon>Corallococcus</taxon>
    </lineage>
</organism>
<name>A0A3A8LVW8_9BACT</name>
<evidence type="ECO:0000313" key="2">
    <source>
        <dbReference type="Proteomes" id="UP000273405"/>
    </source>
</evidence>
<dbReference type="EMBL" id="RAWG01000679">
    <property type="protein sequence ID" value="RKH24256.1"/>
    <property type="molecule type" value="Genomic_DNA"/>
</dbReference>